<protein>
    <submittedName>
        <fullName evidence="1">Uncharacterized protein</fullName>
    </submittedName>
</protein>
<evidence type="ECO:0000313" key="1">
    <source>
        <dbReference type="EMBL" id="KAH0468354.1"/>
    </source>
</evidence>
<name>A0AAV7HJI6_DENCH</name>
<proteinExistence type="predicted"/>
<keyword evidence="2" id="KW-1185">Reference proteome</keyword>
<comment type="caution">
    <text evidence="1">The sequence shown here is derived from an EMBL/GenBank/DDBJ whole genome shotgun (WGS) entry which is preliminary data.</text>
</comment>
<dbReference type="AlphaFoldDB" id="A0AAV7HJI6"/>
<dbReference type="Proteomes" id="UP000775213">
    <property type="component" value="Unassembled WGS sequence"/>
</dbReference>
<reference evidence="1 2" key="1">
    <citation type="journal article" date="2021" name="Hortic Res">
        <title>Chromosome-scale assembly of the Dendrobium chrysotoxum genome enhances the understanding of orchid evolution.</title>
        <authorList>
            <person name="Zhang Y."/>
            <person name="Zhang G.Q."/>
            <person name="Zhang D."/>
            <person name="Liu X.D."/>
            <person name="Xu X.Y."/>
            <person name="Sun W.H."/>
            <person name="Yu X."/>
            <person name="Zhu X."/>
            <person name="Wang Z.W."/>
            <person name="Zhao X."/>
            <person name="Zhong W.Y."/>
            <person name="Chen H."/>
            <person name="Yin W.L."/>
            <person name="Huang T."/>
            <person name="Niu S.C."/>
            <person name="Liu Z.J."/>
        </authorList>
    </citation>
    <scope>NUCLEOTIDE SEQUENCE [LARGE SCALE GENOMIC DNA]</scope>
    <source>
        <strain evidence="1">Lindl</strain>
    </source>
</reference>
<dbReference type="EMBL" id="JAGFBR010000004">
    <property type="protein sequence ID" value="KAH0468354.1"/>
    <property type="molecule type" value="Genomic_DNA"/>
</dbReference>
<evidence type="ECO:0000313" key="2">
    <source>
        <dbReference type="Proteomes" id="UP000775213"/>
    </source>
</evidence>
<organism evidence="1 2">
    <name type="scientific">Dendrobium chrysotoxum</name>
    <name type="common">Orchid</name>
    <dbReference type="NCBI Taxonomy" id="161865"/>
    <lineage>
        <taxon>Eukaryota</taxon>
        <taxon>Viridiplantae</taxon>
        <taxon>Streptophyta</taxon>
        <taxon>Embryophyta</taxon>
        <taxon>Tracheophyta</taxon>
        <taxon>Spermatophyta</taxon>
        <taxon>Magnoliopsida</taxon>
        <taxon>Liliopsida</taxon>
        <taxon>Asparagales</taxon>
        <taxon>Orchidaceae</taxon>
        <taxon>Epidendroideae</taxon>
        <taxon>Malaxideae</taxon>
        <taxon>Dendrobiinae</taxon>
        <taxon>Dendrobium</taxon>
    </lineage>
</organism>
<gene>
    <name evidence="1" type="ORF">IEQ34_003387</name>
</gene>
<accession>A0AAV7HJI6</accession>
<sequence>MISLESSNPKRNASRHLFPDFGVFLSGGDWKFLGDGFLFAASDLGQDNDEAGFLHTPPTAIAWFAT</sequence>